<proteinExistence type="inferred from homology"/>
<keyword evidence="5" id="KW-0029">Amino-acid transport</keyword>
<dbReference type="PANTHER" id="PTHR43820:SF2">
    <property type="entry name" value="ABC TRANSPORTER ATP-BINDING PROTEIN"/>
    <property type="match status" value="1"/>
</dbReference>
<reference evidence="7" key="1">
    <citation type="submission" date="2018-06" db="EMBL/GenBank/DDBJ databases">
        <authorList>
            <person name="Zhirakovskaya E."/>
        </authorList>
    </citation>
    <scope>NUCLEOTIDE SEQUENCE</scope>
</reference>
<dbReference type="PROSITE" id="PS50893">
    <property type="entry name" value="ABC_TRANSPORTER_2"/>
    <property type="match status" value="1"/>
</dbReference>
<dbReference type="GO" id="GO:0005524">
    <property type="term" value="F:ATP binding"/>
    <property type="evidence" value="ECO:0007669"/>
    <property type="project" value="UniProtKB-KW"/>
</dbReference>
<evidence type="ECO:0000256" key="3">
    <source>
        <dbReference type="ARBA" id="ARBA00022741"/>
    </source>
</evidence>
<dbReference type="SMART" id="SM00382">
    <property type="entry name" value="AAA"/>
    <property type="match status" value="1"/>
</dbReference>
<evidence type="ECO:0000313" key="7">
    <source>
        <dbReference type="EMBL" id="VAW08033.1"/>
    </source>
</evidence>
<dbReference type="AlphaFoldDB" id="A0A3B0SVK2"/>
<comment type="similarity">
    <text evidence="1">Belongs to the ABC transporter superfamily.</text>
</comment>
<evidence type="ECO:0000259" key="6">
    <source>
        <dbReference type="PROSITE" id="PS50893"/>
    </source>
</evidence>
<dbReference type="InterPro" id="IPR003439">
    <property type="entry name" value="ABC_transporter-like_ATP-bd"/>
</dbReference>
<protein>
    <submittedName>
        <fullName evidence="7">Branched-chain amino acid transport ATP-binding protein LivF (TC 3.A.1.4.1)</fullName>
    </submittedName>
</protein>
<feature type="domain" description="ABC transporter" evidence="6">
    <location>
        <begin position="2"/>
        <end position="232"/>
    </location>
</feature>
<organism evidence="7">
    <name type="scientific">hydrothermal vent metagenome</name>
    <dbReference type="NCBI Taxonomy" id="652676"/>
    <lineage>
        <taxon>unclassified sequences</taxon>
        <taxon>metagenomes</taxon>
        <taxon>ecological metagenomes</taxon>
    </lineage>
</organism>
<keyword evidence="4 7" id="KW-0067">ATP-binding</keyword>
<gene>
    <name evidence="7" type="ORF">MNBD_ACTINO01-2064</name>
</gene>
<dbReference type="GO" id="GO:0015658">
    <property type="term" value="F:branched-chain amino acid transmembrane transporter activity"/>
    <property type="evidence" value="ECO:0007669"/>
    <property type="project" value="TreeGrafter"/>
</dbReference>
<dbReference type="InterPro" id="IPR027417">
    <property type="entry name" value="P-loop_NTPase"/>
</dbReference>
<evidence type="ECO:0000256" key="2">
    <source>
        <dbReference type="ARBA" id="ARBA00022448"/>
    </source>
</evidence>
<evidence type="ECO:0000256" key="5">
    <source>
        <dbReference type="ARBA" id="ARBA00022970"/>
    </source>
</evidence>
<dbReference type="InterPro" id="IPR017871">
    <property type="entry name" value="ABC_transporter-like_CS"/>
</dbReference>
<dbReference type="GO" id="GO:0016887">
    <property type="term" value="F:ATP hydrolysis activity"/>
    <property type="evidence" value="ECO:0007669"/>
    <property type="project" value="InterPro"/>
</dbReference>
<keyword evidence="2" id="KW-0813">Transport</keyword>
<dbReference type="InterPro" id="IPR003593">
    <property type="entry name" value="AAA+_ATPase"/>
</dbReference>
<dbReference type="InterPro" id="IPR052156">
    <property type="entry name" value="BCAA_Transport_ATP-bd_LivF"/>
</dbReference>
<dbReference type="PROSITE" id="PS00211">
    <property type="entry name" value="ABC_TRANSPORTER_1"/>
    <property type="match status" value="1"/>
</dbReference>
<dbReference type="CDD" id="cd03224">
    <property type="entry name" value="ABC_TM1139_LivF_branched"/>
    <property type="match status" value="1"/>
</dbReference>
<dbReference type="GO" id="GO:0015807">
    <property type="term" value="P:L-amino acid transport"/>
    <property type="evidence" value="ECO:0007669"/>
    <property type="project" value="TreeGrafter"/>
</dbReference>
<dbReference type="Pfam" id="PF00005">
    <property type="entry name" value="ABC_tran"/>
    <property type="match status" value="1"/>
</dbReference>
<keyword evidence="3" id="KW-0547">Nucleotide-binding</keyword>
<dbReference type="Gene3D" id="3.40.50.300">
    <property type="entry name" value="P-loop containing nucleotide triphosphate hydrolases"/>
    <property type="match status" value="1"/>
</dbReference>
<dbReference type="SUPFAM" id="SSF52540">
    <property type="entry name" value="P-loop containing nucleoside triphosphate hydrolases"/>
    <property type="match status" value="1"/>
</dbReference>
<evidence type="ECO:0000256" key="1">
    <source>
        <dbReference type="ARBA" id="ARBA00005417"/>
    </source>
</evidence>
<sequence>MLHVQDVQAYYGDSHILQGVDLEVGEGEVVALLGRNGMGKTTTISAIMGLVPPRSGSIRFHDEELVGRPPFEIANLGIGLVPQGRRLFPELSVRENLTLASRPGRNGGRWTLERIHDLFPILDQRGDVLAGRLSGGEQQMAAIARALLTNPRLVLLDEPSEGLAPLIVEEIGRVIAELRTEGLSILLVEQHIPMATGVADRVYIMSKGTMAYEGTPGELLADDEARAKHLGV</sequence>
<name>A0A3B0SVK2_9ZZZZ</name>
<dbReference type="PANTHER" id="PTHR43820">
    <property type="entry name" value="HIGH-AFFINITY BRANCHED-CHAIN AMINO ACID TRANSPORT ATP-BINDING PROTEIN LIVF"/>
    <property type="match status" value="1"/>
</dbReference>
<accession>A0A3B0SVK2</accession>
<dbReference type="EMBL" id="UOEI01000567">
    <property type="protein sequence ID" value="VAW08033.1"/>
    <property type="molecule type" value="Genomic_DNA"/>
</dbReference>
<evidence type="ECO:0000256" key="4">
    <source>
        <dbReference type="ARBA" id="ARBA00022840"/>
    </source>
</evidence>